<gene>
    <name evidence="14" type="ORF">Cadr_000022266</name>
</gene>
<keyword evidence="6 12" id="KW-0552">Olfaction</keyword>
<evidence type="ECO:0000313" key="15">
    <source>
        <dbReference type="Proteomes" id="UP000299084"/>
    </source>
</evidence>
<keyword evidence="5 11" id="KW-0812">Transmembrane</keyword>
<evidence type="ECO:0000256" key="2">
    <source>
        <dbReference type="ARBA" id="ARBA00004651"/>
    </source>
</evidence>
<organism evidence="14 15">
    <name type="scientific">Camelus dromedarius</name>
    <name type="common">Dromedary</name>
    <name type="synonym">Arabian camel</name>
    <dbReference type="NCBI Taxonomy" id="9838"/>
    <lineage>
        <taxon>Eukaryota</taxon>
        <taxon>Metazoa</taxon>
        <taxon>Chordata</taxon>
        <taxon>Craniata</taxon>
        <taxon>Vertebrata</taxon>
        <taxon>Euteleostomi</taxon>
        <taxon>Mammalia</taxon>
        <taxon>Eutheria</taxon>
        <taxon>Laurasiatheria</taxon>
        <taxon>Artiodactyla</taxon>
        <taxon>Tylopoda</taxon>
        <taxon>Camelidae</taxon>
        <taxon>Camelus</taxon>
    </lineage>
</organism>
<keyword evidence="15" id="KW-1185">Reference proteome</keyword>
<evidence type="ECO:0000256" key="11">
    <source>
        <dbReference type="RuleBase" id="RU000688"/>
    </source>
</evidence>
<dbReference type="PROSITE" id="PS00237">
    <property type="entry name" value="G_PROTEIN_RECEP_F1_1"/>
    <property type="match status" value="1"/>
</dbReference>
<evidence type="ECO:0000256" key="10">
    <source>
        <dbReference type="ARBA" id="ARBA00023224"/>
    </source>
</evidence>
<evidence type="ECO:0000256" key="1">
    <source>
        <dbReference type="ARBA" id="ARBA00003929"/>
    </source>
</evidence>
<dbReference type="FunFam" id="1.20.1070.10:FF:000008">
    <property type="entry name" value="Olfactory receptor"/>
    <property type="match status" value="1"/>
</dbReference>
<feature type="transmembrane region" description="Helical" evidence="12">
    <location>
        <begin position="255"/>
        <end position="274"/>
    </location>
</feature>
<dbReference type="InterPro" id="IPR017452">
    <property type="entry name" value="GPCR_Rhodpsn_7TM"/>
</dbReference>
<dbReference type="PANTHER" id="PTHR26453">
    <property type="entry name" value="OLFACTORY RECEPTOR"/>
    <property type="match status" value="1"/>
</dbReference>
<dbReference type="GO" id="GO:0004930">
    <property type="term" value="F:G protein-coupled receptor activity"/>
    <property type="evidence" value="ECO:0007669"/>
    <property type="project" value="UniProtKB-KW"/>
</dbReference>
<dbReference type="Gene3D" id="1.20.1070.10">
    <property type="entry name" value="Rhodopsin 7-helix transmembrane proteins"/>
    <property type="match status" value="1"/>
</dbReference>
<comment type="caution">
    <text evidence="14">The sequence shown here is derived from an EMBL/GenBank/DDBJ whole genome shotgun (WGS) entry which is preliminary data.</text>
</comment>
<feature type="domain" description="G-protein coupled receptors family 1 profile" evidence="13">
    <location>
        <begin position="99"/>
        <end position="348"/>
    </location>
</feature>
<evidence type="ECO:0000256" key="6">
    <source>
        <dbReference type="ARBA" id="ARBA00022725"/>
    </source>
</evidence>
<dbReference type="Pfam" id="PF13853">
    <property type="entry name" value="7tm_4"/>
    <property type="match status" value="1"/>
</dbReference>
<dbReference type="PRINTS" id="PR00245">
    <property type="entry name" value="OLFACTORYR"/>
</dbReference>
<protein>
    <recommendedName>
        <fullName evidence="12">Olfactory receptor</fullName>
    </recommendedName>
</protein>
<name>A0A5N4CQY7_CAMDR</name>
<comment type="similarity">
    <text evidence="11">Belongs to the G-protein coupled receptor 1 family.</text>
</comment>
<dbReference type="STRING" id="9838.ENSCDRP00005007364"/>
<accession>A0A5N4CQY7</accession>
<feature type="transmembrane region" description="Helical" evidence="12">
    <location>
        <begin position="115"/>
        <end position="138"/>
    </location>
</feature>
<keyword evidence="4 12" id="KW-0716">Sensory transduction</keyword>
<evidence type="ECO:0000256" key="5">
    <source>
        <dbReference type="ARBA" id="ARBA00022692"/>
    </source>
</evidence>
<proteinExistence type="inferred from homology"/>
<keyword evidence="9 12" id="KW-0472">Membrane</keyword>
<evidence type="ECO:0000256" key="4">
    <source>
        <dbReference type="ARBA" id="ARBA00022606"/>
    </source>
</evidence>
<keyword evidence="7 12" id="KW-1133">Transmembrane helix</keyword>
<comment type="subcellular location">
    <subcellularLocation>
        <location evidence="2 12">Cell membrane</location>
        <topology evidence="2 12">Multi-pass membrane protein</topology>
    </subcellularLocation>
</comment>
<keyword evidence="3 12" id="KW-1003">Cell membrane</keyword>
<evidence type="ECO:0000256" key="8">
    <source>
        <dbReference type="ARBA" id="ARBA00023040"/>
    </source>
</evidence>
<dbReference type="SUPFAM" id="SSF81321">
    <property type="entry name" value="Family A G protein-coupled receptor-like"/>
    <property type="match status" value="1"/>
</dbReference>
<dbReference type="GO" id="GO:0005886">
    <property type="term" value="C:plasma membrane"/>
    <property type="evidence" value="ECO:0007669"/>
    <property type="project" value="UniProtKB-SubCell"/>
</dbReference>
<evidence type="ECO:0000313" key="14">
    <source>
        <dbReference type="EMBL" id="KAB1261214.1"/>
    </source>
</evidence>
<evidence type="ECO:0000256" key="9">
    <source>
        <dbReference type="ARBA" id="ARBA00023136"/>
    </source>
</evidence>
<keyword evidence="8 11" id="KW-0297">G-protein coupled receptor</keyword>
<feature type="transmembrane region" description="Helical" evidence="12">
    <location>
        <begin position="295"/>
        <end position="318"/>
    </location>
</feature>
<dbReference type="PRINTS" id="PR00237">
    <property type="entry name" value="GPCRRHODOPSN"/>
</dbReference>
<sequence>MRARNSQLLCSKQLNLKLESNDSNPSFPDLKSDIPVQHSAPKAVEEDTRLSVIRKTFIMEWENQTFSPDFILMGIFSHTPSHIFLFSLVLGIFTVALLANIIMVLLIYLDTRLHIPMYFLLSQLSLMDLMLICTTVPKMACNYLSGRKTISVAGCETQIFLYVSLLGAECFLLAVMAYDRYVAICYPLQYPNLMNRKLCGLMAASSWTLGVFDGIVEVAATLSFSYCGSREISQFFCDVPALLRLSCTDTSTFETLIFICCVVMLLFPLSLIIISYTRVIITVIRMSSGEGRHKAVTTCTSHLSVVGMYYGAAMFIYMRPTSNRSPAQDKTVSTFYTILTPMLNPLIYSLRNKDVAKAFSKAVGKEKSRE</sequence>
<dbReference type="Proteomes" id="UP000299084">
    <property type="component" value="Unassembled WGS sequence"/>
</dbReference>
<evidence type="ECO:0000256" key="7">
    <source>
        <dbReference type="ARBA" id="ARBA00022989"/>
    </source>
</evidence>
<keyword evidence="10 11" id="KW-0807">Transducer</keyword>
<keyword evidence="11 14" id="KW-0675">Receptor</keyword>
<dbReference type="InterPro" id="IPR000725">
    <property type="entry name" value="Olfact_rcpt"/>
</dbReference>
<dbReference type="GO" id="GO:0004984">
    <property type="term" value="F:olfactory receptor activity"/>
    <property type="evidence" value="ECO:0007669"/>
    <property type="project" value="InterPro"/>
</dbReference>
<comment type="function">
    <text evidence="1">Putative odorant or sperm cell receptor.</text>
</comment>
<evidence type="ECO:0000256" key="3">
    <source>
        <dbReference type="ARBA" id="ARBA00022475"/>
    </source>
</evidence>
<dbReference type="EMBL" id="JWIN03000020">
    <property type="protein sequence ID" value="KAB1261214.1"/>
    <property type="molecule type" value="Genomic_DNA"/>
</dbReference>
<feature type="transmembrane region" description="Helical" evidence="12">
    <location>
        <begin position="83"/>
        <end position="109"/>
    </location>
</feature>
<dbReference type="CDD" id="cd15421">
    <property type="entry name" value="7tmA_OR2T-like"/>
    <property type="match status" value="1"/>
</dbReference>
<dbReference type="AlphaFoldDB" id="A0A5N4CQY7"/>
<feature type="transmembrane region" description="Helical" evidence="12">
    <location>
        <begin position="159"/>
        <end position="178"/>
    </location>
</feature>
<evidence type="ECO:0000259" key="13">
    <source>
        <dbReference type="PROSITE" id="PS50262"/>
    </source>
</evidence>
<dbReference type="PROSITE" id="PS50262">
    <property type="entry name" value="G_PROTEIN_RECEP_F1_2"/>
    <property type="match status" value="1"/>
</dbReference>
<evidence type="ECO:0000256" key="12">
    <source>
        <dbReference type="RuleBase" id="RU363047"/>
    </source>
</evidence>
<reference evidence="14 15" key="1">
    <citation type="journal article" date="2019" name="Mol. Ecol. Resour.">
        <title>Improving Illumina assemblies with Hi-C and long reads: an example with the North African dromedary.</title>
        <authorList>
            <person name="Elbers J.P."/>
            <person name="Rogers M.F."/>
            <person name="Perelman P.L."/>
            <person name="Proskuryakova A.A."/>
            <person name="Serdyukova N.A."/>
            <person name="Johnson W.E."/>
            <person name="Horin P."/>
            <person name="Corander J."/>
            <person name="Murphy D."/>
            <person name="Burger P.A."/>
        </authorList>
    </citation>
    <scope>NUCLEOTIDE SEQUENCE [LARGE SCALE GENOMIC DNA]</scope>
    <source>
        <strain evidence="14">Drom800</strain>
        <tissue evidence="14">Blood</tissue>
    </source>
</reference>
<dbReference type="InterPro" id="IPR000276">
    <property type="entry name" value="GPCR_Rhodpsn"/>
</dbReference>